<dbReference type="InParanoid" id="A0A068VFX8"/>
<organism evidence="1 2">
    <name type="scientific">Coffea canephora</name>
    <name type="common">Robusta coffee</name>
    <dbReference type="NCBI Taxonomy" id="49390"/>
    <lineage>
        <taxon>Eukaryota</taxon>
        <taxon>Viridiplantae</taxon>
        <taxon>Streptophyta</taxon>
        <taxon>Embryophyta</taxon>
        <taxon>Tracheophyta</taxon>
        <taxon>Spermatophyta</taxon>
        <taxon>Magnoliopsida</taxon>
        <taxon>eudicotyledons</taxon>
        <taxon>Gunneridae</taxon>
        <taxon>Pentapetalae</taxon>
        <taxon>asterids</taxon>
        <taxon>lamiids</taxon>
        <taxon>Gentianales</taxon>
        <taxon>Rubiaceae</taxon>
        <taxon>Ixoroideae</taxon>
        <taxon>Gardenieae complex</taxon>
        <taxon>Bertiereae - Coffeeae clade</taxon>
        <taxon>Coffeeae</taxon>
        <taxon>Coffea</taxon>
    </lineage>
</organism>
<dbReference type="Gramene" id="CDP19621">
    <property type="protein sequence ID" value="CDP19621"/>
    <property type="gene ID" value="GSCOC_T00008683001"/>
</dbReference>
<dbReference type="AlphaFoldDB" id="A0A068VFX8"/>
<dbReference type="Proteomes" id="UP000295252">
    <property type="component" value="Unassembled WGS sequence"/>
</dbReference>
<name>A0A068VFX8_COFCA</name>
<evidence type="ECO:0000313" key="1">
    <source>
        <dbReference type="EMBL" id="CDP19621.1"/>
    </source>
</evidence>
<protein>
    <submittedName>
        <fullName evidence="1">DH200=94 genomic scaffold, scaffold_572</fullName>
    </submittedName>
</protein>
<dbReference type="EMBL" id="HG739656">
    <property type="protein sequence ID" value="CDP19621.1"/>
    <property type="molecule type" value="Genomic_DNA"/>
</dbReference>
<accession>A0A068VFX8</accession>
<sequence length="60" mass="7358">MPYLELLLFWDKWVNCLWPAKEFYYYRLGWLADVLLQLARLNRYAKKTSKSNQSITLHTF</sequence>
<reference evidence="2" key="1">
    <citation type="journal article" date="2014" name="Science">
        <title>The coffee genome provides insight into the convergent evolution of caffeine biosynthesis.</title>
        <authorList>
            <person name="Denoeud F."/>
            <person name="Carretero-Paulet L."/>
            <person name="Dereeper A."/>
            <person name="Droc G."/>
            <person name="Guyot R."/>
            <person name="Pietrella M."/>
            <person name="Zheng C."/>
            <person name="Alberti A."/>
            <person name="Anthony F."/>
            <person name="Aprea G."/>
            <person name="Aury J.M."/>
            <person name="Bento P."/>
            <person name="Bernard M."/>
            <person name="Bocs S."/>
            <person name="Campa C."/>
            <person name="Cenci A."/>
            <person name="Combes M.C."/>
            <person name="Crouzillat D."/>
            <person name="Da Silva C."/>
            <person name="Daddiego L."/>
            <person name="De Bellis F."/>
            <person name="Dussert S."/>
            <person name="Garsmeur O."/>
            <person name="Gayraud T."/>
            <person name="Guignon V."/>
            <person name="Jahn K."/>
            <person name="Jamilloux V."/>
            <person name="Joet T."/>
            <person name="Labadie K."/>
            <person name="Lan T."/>
            <person name="Leclercq J."/>
            <person name="Lepelley M."/>
            <person name="Leroy T."/>
            <person name="Li L.T."/>
            <person name="Librado P."/>
            <person name="Lopez L."/>
            <person name="Munoz A."/>
            <person name="Noel B."/>
            <person name="Pallavicini A."/>
            <person name="Perrotta G."/>
            <person name="Poncet V."/>
            <person name="Pot D."/>
            <person name="Priyono X."/>
            <person name="Rigoreau M."/>
            <person name="Rouard M."/>
            <person name="Rozas J."/>
            <person name="Tranchant-Dubreuil C."/>
            <person name="VanBuren R."/>
            <person name="Zhang Q."/>
            <person name="Andrade A.C."/>
            <person name="Argout X."/>
            <person name="Bertrand B."/>
            <person name="de Kochko A."/>
            <person name="Graziosi G."/>
            <person name="Henry R.J."/>
            <person name="Jayarama X."/>
            <person name="Ming R."/>
            <person name="Nagai C."/>
            <person name="Rounsley S."/>
            <person name="Sankoff D."/>
            <person name="Giuliano G."/>
            <person name="Albert V.A."/>
            <person name="Wincker P."/>
            <person name="Lashermes P."/>
        </authorList>
    </citation>
    <scope>NUCLEOTIDE SEQUENCE [LARGE SCALE GENOMIC DNA]</scope>
    <source>
        <strain evidence="2">cv. DH200-94</strain>
    </source>
</reference>
<keyword evidence="2" id="KW-1185">Reference proteome</keyword>
<gene>
    <name evidence="1" type="ORF">GSCOC_T00008683001</name>
</gene>
<proteinExistence type="predicted"/>
<evidence type="ECO:0000313" key="2">
    <source>
        <dbReference type="Proteomes" id="UP000295252"/>
    </source>
</evidence>